<feature type="non-terminal residue" evidence="8">
    <location>
        <position position="1"/>
    </location>
</feature>
<dbReference type="Gene3D" id="2.40.170.20">
    <property type="entry name" value="TonB-dependent receptor, beta-barrel domain"/>
    <property type="match status" value="1"/>
</dbReference>
<dbReference type="EMBL" id="MDSL01000023">
    <property type="protein sequence ID" value="PPT98713.1"/>
    <property type="molecule type" value="Genomic_DNA"/>
</dbReference>
<reference evidence="8 9" key="1">
    <citation type="submission" date="2016-08" db="EMBL/GenBank/DDBJ databases">
        <title>Evolution of the type three secretion system and type three effector repertoires in Xanthomonas.</title>
        <authorList>
            <person name="Merda D."/>
            <person name="Briand M."/>
            <person name="Bosis E."/>
            <person name="Rousseau C."/>
            <person name="Portier P."/>
            <person name="Jacques M.-A."/>
            <person name="Fischer-Le Saux M."/>
        </authorList>
    </citation>
    <scope>NUCLEOTIDE SEQUENCE [LARGE SCALE GENOMIC DNA]</scope>
    <source>
        <strain evidence="8 9">CFBP 7409</strain>
    </source>
</reference>
<sequence length="73" mass="8448">KQCSMRANCAGVISMSNSLTSPATSVNRTYRISEQWTATLAVRNAFDKTYWANLDYQNYGEPRFVSLSLRWRY</sequence>
<dbReference type="SUPFAM" id="SSF56935">
    <property type="entry name" value="Porins"/>
    <property type="match status" value="1"/>
</dbReference>
<evidence type="ECO:0000256" key="4">
    <source>
        <dbReference type="ARBA" id="ARBA00022692"/>
    </source>
</evidence>
<comment type="caution">
    <text evidence="8">The sequence shown here is derived from an EMBL/GenBank/DDBJ whole genome shotgun (WGS) entry which is preliminary data.</text>
</comment>
<evidence type="ECO:0000256" key="6">
    <source>
        <dbReference type="ARBA" id="ARBA00023237"/>
    </source>
</evidence>
<comment type="subcellular location">
    <subcellularLocation>
        <location evidence="1 7">Cell outer membrane</location>
        <topology evidence="1 7">Multi-pass membrane protein</topology>
    </subcellularLocation>
</comment>
<evidence type="ECO:0000256" key="5">
    <source>
        <dbReference type="ARBA" id="ARBA00023136"/>
    </source>
</evidence>
<dbReference type="AlphaFoldDB" id="A0A2S6ZZP4"/>
<keyword evidence="6 7" id="KW-0998">Cell outer membrane</keyword>
<gene>
    <name evidence="8" type="ORF">XarbCFBP7409_11885</name>
</gene>
<comment type="similarity">
    <text evidence="7">Belongs to the TonB-dependent receptor family.</text>
</comment>
<dbReference type="RefSeq" id="WP_429001399.1">
    <property type="nucleotide sequence ID" value="NZ_MDSL01000023.1"/>
</dbReference>
<keyword evidence="4 7" id="KW-0812">Transmembrane</keyword>
<evidence type="ECO:0000256" key="3">
    <source>
        <dbReference type="ARBA" id="ARBA00022452"/>
    </source>
</evidence>
<proteinExistence type="inferred from homology"/>
<dbReference type="PROSITE" id="PS52016">
    <property type="entry name" value="TONB_DEPENDENT_REC_3"/>
    <property type="match status" value="1"/>
</dbReference>
<evidence type="ECO:0000256" key="1">
    <source>
        <dbReference type="ARBA" id="ARBA00004571"/>
    </source>
</evidence>
<evidence type="ECO:0000256" key="2">
    <source>
        <dbReference type="ARBA" id="ARBA00022448"/>
    </source>
</evidence>
<protein>
    <submittedName>
        <fullName evidence="8">Uncharacterized protein</fullName>
    </submittedName>
</protein>
<evidence type="ECO:0000313" key="8">
    <source>
        <dbReference type="EMBL" id="PPT98713.1"/>
    </source>
</evidence>
<dbReference type="GO" id="GO:0009279">
    <property type="term" value="C:cell outer membrane"/>
    <property type="evidence" value="ECO:0007669"/>
    <property type="project" value="UniProtKB-SubCell"/>
</dbReference>
<dbReference type="InterPro" id="IPR039426">
    <property type="entry name" value="TonB-dep_rcpt-like"/>
</dbReference>
<name>A0A2S6ZZP4_9XANT</name>
<keyword evidence="3 7" id="KW-1134">Transmembrane beta strand</keyword>
<keyword evidence="2 7" id="KW-0813">Transport</keyword>
<dbReference type="Proteomes" id="UP000238049">
    <property type="component" value="Unassembled WGS sequence"/>
</dbReference>
<evidence type="ECO:0000256" key="7">
    <source>
        <dbReference type="PROSITE-ProRule" id="PRU01360"/>
    </source>
</evidence>
<organism evidence="8 9">
    <name type="scientific">Xanthomonas arboricola pv. guizotiae</name>
    <dbReference type="NCBI Taxonomy" id="487867"/>
    <lineage>
        <taxon>Bacteria</taxon>
        <taxon>Pseudomonadati</taxon>
        <taxon>Pseudomonadota</taxon>
        <taxon>Gammaproteobacteria</taxon>
        <taxon>Lysobacterales</taxon>
        <taxon>Lysobacteraceae</taxon>
        <taxon>Xanthomonas</taxon>
    </lineage>
</organism>
<evidence type="ECO:0000313" key="9">
    <source>
        <dbReference type="Proteomes" id="UP000238049"/>
    </source>
</evidence>
<accession>A0A2S6ZZP4</accession>
<keyword evidence="5 7" id="KW-0472">Membrane</keyword>
<dbReference type="InterPro" id="IPR036942">
    <property type="entry name" value="Beta-barrel_TonB_sf"/>
</dbReference>